<accession>A0AA36B4G8</accession>
<sequence length="75" mass="8308">MFKGFLMIQGAEEFSPSRWPKQDFIFTDINCTVVIFPLIAFAVFAGDNVVTSGDSIVVVVAVLAIVTFTLFQRKC</sequence>
<gene>
    <name evidence="2" type="ORF">OCTVUL_1B005609</name>
</gene>
<evidence type="ECO:0000256" key="1">
    <source>
        <dbReference type="SAM" id="Phobius"/>
    </source>
</evidence>
<dbReference type="Proteomes" id="UP001162480">
    <property type="component" value="Chromosome 8"/>
</dbReference>
<proteinExistence type="predicted"/>
<feature type="transmembrane region" description="Helical" evidence="1">
    <location>
        <begin position="24"/>
        <end position="46"/>
    </location>
</feature>
<keyword evidence="1" id="KW-0812">Transmembrane</keyword>
<evidence type="ECO:0000313" key="2">
    <source>
        <dbReference type="EMBL" id="CAI9727001.1"/>
    </source>
</evidence>
<feature type="transmembrane region" description="Helical" evidence="1">
    <location>
        <begin position="52"/>
        <end position="71"/>
    </location>
</feature>
<evidence type="ECO:0000313" key="3">
    <source>
        <dbReference type="Proteomes" id="UP001162480"/>
    </source>
</evidence>
<reference evidence="2" key="1">
    <citation type="submission" date="2023-08" db="EMBL/GenBank/DDBJ databases">
        <authorList>
            <person name="Alioto T."/>
            <person name="Alioto T."/>
            <person name="Gomez Garrido J."/>
        </authorList>
    </citation>
    <scope>NUCLEOTIDE SEQUENCE</scope>
</reference>
<organism evidence="2 3">
    <name type="scientific">Octopus vulgaris</name>
    <name type="common">Common octopus</name>
    <dbReference type="NCBI Taxonomy" id="6645"/>
    <lineage>
        <taxon>Eukaryota</taxon>
        <taxon>Metazoa</taxon>
        <taxon>Spiralia</taxon>
        <taxon>Lophotrochozoa</taxon>
        <taxon>Mollusca</taxon>
        <taxon>Cephalopoda</taxon>
        <taxon>Coleoidea</taxon>
        <taxon>Octopodiformes</taxon>
        <taxon>Octopoda</taxon>
        <taxon>Incirrata</taxon>
        <taxon>Octopodidae</taxon>
        <taxon>Octopus</taxon>
    </lineage>
</organism>
<keyword evidence="1" id="KW-1133">Transmembrane helix</keyword>
<keyword evidence="1" id="KW-0472">Membrane</keyword>
<protein>
    <submittedName>
        <fullName evidence="2">Uncharacterized protein</fullName>
    </submittedName>
</protein>
<dbReference type="EMBL" id="OX597821">
    <property type="protein sequence ID" value="CAI9727001.1"/>
    <property type="molecule type" value="Genomic_DNA"/>
</dbReference>
<keyword evidence="3" id="KW-1185">Reference proteome</keyword>
<name>A0AA36B4G8_OCTVU</name>
<dbReference type="AlphaFoldDB" id="A0AA36B4G8"/>